<dbReference type="Gene3D" id="3.40.50.1980">
    <property type="entry name" value="Nitrogenase molybdenum iron protein domain"/>
    <property type="match status" value="1"/>
</dbReference>
<protein>
    <recommendedName>
        <fullName evidence="2">Fe/B12 periplasmic-binding domain-containing protein</fullName>
    </recommendedName>
</protein>
<evidence type="ECO:0000313" key="4">
    <source>
        <dbReference type="Proteomes" id="UP000480222"/>
    </source>
</evidence>
<comment type="similarity">
    <text evidence="1">Belongs to the bacterial solute-binding protein 8 family.</text>
</comment>
<dbReference type="AlphaFoldDB" id="A0A6J4WGR0"/>
<organism evidence="3 4">
    <name type="scientific">Corynebacterium diphtheriae</name>
    <dbReference type="NCBI Taxonomy" id="1717"/>
    <lineage>
        <taxon>Bacteria</taxon>
        <taxon>Bacillati</taxon>
        <taxon>Actinomycetota</taxon>
        <taxon>Actinomycetes</taxon>
        <taxon>Mycobacteriales</taxon>
        <taxon>Corynebacteriaceae</taxon>
        <taxon>Corynebacterium</taxon>
    </lineage>
</organism>
<dbReference type="InterPro" id="IPR050902">
    <property type="entry name" value="ABC_Transporter_SBP"/>
</dbReference>
<sequence>MDIANFGKITGHEDTADSVVKDLDSRLDALKKAPQADKVPTAFVFDSGSDIVFTSGKFGAPQAIIEAAGGRNGAEEVEDTWTTVSWEQLAASNYEGSACGEAKSFYQLALRYVDIGCIEH</sequence>
<dbReference type="InterPro" id="IPR002491">
    <property type="entry name" value="ABC_transptr_periplasmic_BD"/>
</dbReference>
<evidence type="ECO:0000259" key="2">
    <source>
        <dbReference type="Pfam" id="PF01497"/>
    </source>
</evidence>
<dbReference type="EMBL" id="CADDAV010000009">
    <property type="protein sequence ID" value="CAB0590231.1"/>
    <property type="molecule type" value="Genomic_DNA"/>
</dbReference>
<dbReference type="PANTHER" id="PTHR30535:SF7">
    <property type="entry name" value="IRON(III) DICITRATE-BINDING PROTEIN"/>
    <property type="match status" value="1"/>
</dbReference>
<evidence type="ECO:0000256" key="1">
    <source>
        <dbReference type="ARBA" id="ARBA00008814"/>
    </source>
</evidence>
<dbReference type="RefSeq" id="WP_004566939.1">
    <property type="nucleotide sequence ID" value="NZ_CP018331.1"/>
</dbReference>
<dbReference type="PANTHER" id="PTHR30535">
    <property type="entry name" value="VITAMIN B12-BINDING PROTEIN"/>
    <property type="match status" value="1"/>
</dbReference>
<evidence type="ECO:0000313" key="3">
    <source>
        <dbReference type="EMBL" id="CAB0590231.1"/>
    </source>
</evidence>
<dbReference type="SUPFAM" id="SSF53807">
    <property type="entry name" value="Helical backbone' metal receptor"/>
    <property type="match status" value="1"/>
</dbReference>
<comment type="caution">
    <text evidence="3">The sequence shown here is derived from an EMBL/GenBank/DDBJ whole genome shotgun (WGS) entry which is preliminary data.</text>
</comment>
<dbReference type="Proteomes" id="UP000480222">
    <property type="component" value="Unassembled WGS sequence"/>
</dbReference>
<proteinExistence type="inferred from homology"/>
<name>A0A6J4WGR0_CORDP</name>
<accession>A0A6J4WGR0</accession>
<feature type="domain" description="Fe/B12 periplasmic-binding" evidence="2">
    <location>
        <begin position="3"/>
        <end position="93"/>
    </location>
</feature>
<gene>
    <name evidence="3" type="ORF">CIP107547_00714</name>
</gene>
<reference evidence="3 4" key="1">
    <citation type="submission" date="2020-02" db="EMBL/GenBank/DDBJ databases">
        <authorList>
            <person name="Brisse S."/>
        </authorList>
    </citation>
    <scope>NUCLEOTIDE SEQUENCE [LARGE SCALE GENOMIC DNA]</scope>
    <source>
        <strain evidence="3">CIP107547</strain>
    </source>
</reference>
<dbReference type="Pfam" id="PF01497">
    <property type="entry name" value="Peripla_BP_2"/>
    <property type="match status" value="1"/>
</dbReference>